<evidence type="ECO:0000313" key="3">
    <source>
        <dbReference type="Proteomes" id="UP001519306"/>
    </source>
</evidence>
<organism evidence="2 3">
    <name type="scientific">Peptoniphilus stercorisuis</name>
    <dbReference type="NCBI Taxonomy" id="1436965"/>
    <lineage>
        <taxon>Bacteria</taxon>
        <taxon>Bacillati</taxon>
        <taxon>Bacillota</taxon>
        <taxon>Tissierellia</taxon>
        <taxon>Tissierellales</taxon>
        <taxon>Peptoniphilaceae</taxon>
        <taxon>Peptoniphilus</taxon>
    </lineage>
</organism>
<protein>
    <recommendedName>
        <fullName evidence="4">Copper amine oxidase N-terminal domain</fullName>
    </recommendedName>
</protein>
<keyword evidence="3" id="KW-1185">Reference proteome</keyword>
<name>A0ABS4KAD3_9FIRM</name>
<reference evidence="2 3" key="1">
    <citation type="submission" date="2021-03" db="EMBL/GenBank/DDBJ databases">
        <title>Genomic Encyclopedia of Type Strains, Phase IV (KMG-IV): sequencing the most valuable type-strain genomes for metagenomic binning, comparative biology and taxonomic classification.</title>
        <authorList>
            <person name="Goeker M."/>
        </authorList>
    </citation>
    <scope>NUCLEOTIDE SEQUENCE [LARGE SCALE GENOMIC DNA]</scope>
    <source>
        <strain evidence="2 3">DSM 27563</strain>
    </source>
</reference>
<comment type="caution">
    <text evidence="2">The sequence shown here is derived from an EMBL/GenBank/DDBJ whole genome shotgun (WGS) entry which is preliminary data.</text>
</comment>
<dbReference type="RefSeq" id="WP_210060022.1">
    <property type="nucleotide sequence ID" value="NZ_JAGGLJ010000002.1"/>
</dbReference>
<feature type="chain" id="PRO_5045167228" description="Copper amine oxidase N-terminal domain" evidence="1">
    <location>
        <begin position="26"/>
        <end position="342"/>
    </location>
</feature>
<proteinExistence type="predicted"/>
<keyword evidence="1" id="KW-0732">Signal</keyword>
<dbReference type="Proteomes" id="UP001519306">
    <property type="component" value="Unassembled WGS sequence"/>
</dbReference>
<accession>A0ABS4KAD3</accession>
<dbReference type="EMBL" id="JAGGLJ010000002">
    <property type="protein sequence ID" value="MBP2024713.1"/>
    <property type="molecule type" value="Genomic_DNA"/>
</dbReference>
<feature type="signal peptide" evidence="1">
    <location>
        <begin position="1"/>
        <end position="25"/>
    </location>
</feature>
<gene>
    <name evidence="2" type="ORF">J2Z71_000229</name>
</gene>
<dbReference type="PROSITE" id="PS51257">
    <property type="entry name" value="PROKAR_LIPOPROTEIN"/>
    <property type="match status" value="1"/>
</dbReference>
<evidence type="ECO:0000256" key="1">
    <source>
        <dbReference type="SAM" id="SignalP"/>
    </source>
</evidence>
<sequence length="342" mass="39939">MLLKSKKTIKITSLIFILFILTSCSGTKSPKADLTINENLNRIDLISNNKKEVTLLSNFSARRITKKPNIYINENLFNNEENILIHDNSIYVESKSFFENFNINTYIEDDGYTSPTLYISNNSLDNLDTFLEKALVLDVNSNISTINSSPISIYSKNKTLKEKNKIYIPIDLLPEIGYYFNYDFNIYANKDENIINIYTDLDNTSLNDDIKFKIELEKTQHILDKTIIGLNETYASDRDFYNSDEAFIEPFTTIINGYNKTSSMIYEDNIPLEKAKEYFKLLKLDENYSKSLNENLDNYKNYLNKIEYKLNDFPSKSIEEDLKEINFLFKETTKSYKLLTNF</sequence>
<evidence type="ECO:0000313" key="2">
    <source>
        <dbReference type="EMBL" id="MBP2024713.1"/>
    </source>
</evidence>
<evidence type="ECO:0008006" key="4">
    <source>
        <dbReference type="Google" id="ProtNLM"/>
    </source>
</evidence>